<dbReference type="AlphaFoldDB" id="X8E3N6"/>
<evidence type="ECO:0000256" key="1">
    <source>
        <dbReference type="SAM" id="MobiDB-lite"/>
    </source>
</evidence>
<comment type="caution">
    <text evidence="2">The sequence shown here is derived from an EMBL/GenBank/DDBJ whole genome shotgun (WGS) entry which is preliminary data.</text>
</comment>
<sequence length="40" mass="3979">MSVGPIAAGVAPARSMTGFRSGPGCANSRSNPSTSGLWSR</sequence>
<feature type="compositionally biased region" description="Polar residues" evidence="1">
    <location>
        <begin position="27"/>
        <end position="40"/>
    </location>
</feature>
<proteinExistence type="predicted"/>
<dbReference type="EMBL" id="JAOB01000010">
    <property type="protein sequence ID" value="EUA75224.1"/>
    <property type="molecule type" value="Genomic_DNA"/>
</dbReference>
<organism evidence="2">
    <name type="scientific">Mycobacterium xenopi 4042</name>
    <dbReference type="NCBI Taxonomy" id="1299334"/>
    <lineage>
        <taxon>Bacteria</taxon>
        <taxon>Bacillati</taxon>
        <taxon>Actinomycetota</taxon>
        <taxon>Actinomycetes</taxon>
        <taxon>Mycobacteriales</taxon>
        <taxon>Mycobacteriaceae</taxon>
        <taxon>Mycobacterium</taxon>
    </lineage>
</organism>
<accession>X8E3N6</accession>
<name>X8E3N6_MYCXE</name>
<dbReference type="PATRIC" id="fig|1299334.3.peg.629"/>
<gene>
    <name evidence="2" type="ORF">I553_3116</name>
</gene>
<evidence type="ECO:0000313" key="2">
    <source>
        <dbReference type="EMBL" id="EUA75224.1"/>
    </source>
</evidence>
<protein>
    <submittedName>
        <fullName evidence="2">Uncharacterized protein</fullName>
    </submittedName>
</protein>
<feature type="region of interest" description="Disordered" evidence="1">
    <location>
        <begin position="1"/>
        <end position="40"/>
    </location>
</feature>
<reference evidence="2" key="1">
    <citation type="submission" date="2014-01" db="EMBL/GenBank/DDBJ databases">
        <authorList>
            <person name="Brown-Elliot B."/>
            <person name="Wallace R."/>
            <person name="Lenaerts A."/>
            <person name="Ordway D."/>
            <person name="DeGroote M.A."/>
            <person name="Parker T."/>
            <person name="Sizemore C."/>
            <person name="Tallon L.J."/>
            <person name="Sadzewicz L.K."/>
            <person name="Sengamalay N."/>
            <person name="Fraser C.M."/>
            <person name="Hine E."/>
            <person name="Shefchek K.A."/>
            <person name="Das S.P."/>
            <person name="Tettelin H."/>
        </authorList>
    </citation>
    <scope>NUCLEOTIDE SEQUENCE [LARGE SCALE GENOMIC DNA]</scope>
    <source>
        <strain evidence="2">4042</strain>
    </source>
</reference>